<feature type="compositionally biased region" description="Polar residues" evidence="7">
    <location>
        <begin position="1819"/>
        <end position="1871"/>
    </location>
</feature>
<dbReference type="InterPro" id="IPR024298">
    <property type="entry name" value="Sec16_Sec23-bd"/>
</dbReference>
<dbReference type="Pfam" id="PF12932">
    <property type="entry name" value="Sec16"/>
    <property type="match status" value="1"/>
</dbReference>
<feature type="compositionally biased region" description="Basic and acidic residues" evidence="7">
    <location>
        <begin position="516"/>
        <end position="531"/>
    </location>
</feature>
<reference evidence="12" key="1">
    <citation type="submission" date="2017-01" db="EMBL/GenBank/DDBJ databases">
        <authorList>
            <person name="Wang Y."/>
            <person name="White M."/>
            <person name="Kvist S."/>
            <person name="Moncalvo J.-M."/>
        </authorList>
    </citation>
    <scope>NUCLEOTIDE SEQUENCE [LARGE SCALE GENOMIC DNA]</scope>
    <source>
        <strain evidence="12">ID-206-W2</strain>
    </source>
</reference>
<dbReference type="OrthoDB" id="8918678at2759"/>
<evidence type="ECO:0000256" key="7">
    <source>
        <dbReference type="SAM" id="MobiDB-lite"/>
    </source>
</evidence>
<feature type="compositionally biased region" description="Pro residues" evidence="7">
    <location>
        <begin position="2123"/>
        <end position="2135"/>
    </location>
</feature>
<feature type="domain" description="Sec16 Sec23-binding" evidence="8">
    <location>
        <begin position="1315"/>
        <end position="1498"/>
    </location>
</feature>
<evidence type="ECO:0000256" key="6">
    <source>
        <dbReference type="RuleBase" id="RU364101"/>
    </source>
</evidence>
<dbReference type="Gene3D" id="1.25.40.1030">
    <property type="match status" value="1"/>
</dbReference>
<feature type="compositionally biased region" description="Low complexity" evidence="7">
    <location>
        <begin position="1872"/>
        <end position="1883"/>
    </location>
</feature>
<evidence type="ECO:0000259" key="10">
    <source>
        <dbReference type="Pfam" id="PF17780"/>
    </source>
</evidence>
<keyword evidence="12" id="KW-1185">Reference proteome</keyword>
<feature type="region of interest" description="Disordered" evidence="7">
    <location>
        <begin position="644"/>
        <end position="742"/>
    </location>
</feature>
<comment type="caution">
    <text evidence="11">The sequence shown here is derived from an EMBL/GenBank/DDBJ whole genome shotgun (WGS) entry which is preliminary data.</text>
</comment>
<dbReference type="GO" id="GO:0015031">
    <property type="term" value="P:protein transport"/>
    <property type="evidence" value="ECO:0007669"/>
    <property type="project" value="UniProtKB-KW"/>
</dbReference>
<feature type="region of interest" description="Disordered" evidence="7">
    <location>
        <begin position="1400"/>
        <end position="1420"/>
    </location>
</feature>
<dbReference type="GO" id="GO:0070971">
    <property type="term" value="C:endoplasmic reticulum exit site"/>
    <property type="evidence" value="ECO:0007669"/>
    <property type="project" value="UniProtKB-ARBA"/>
</dbReference>
<dbReference type="PANTHER" id="PTHR13402:SF6">
    <property type="entry name" value="SECRETORY 16, ISOFORM I"/>
    <property type="match status" value="1"/>
</dbReference>
<feature type="compositionally biased region" description="Polar residues" evidence="7">
    <location>
        <begin position="650"/>
        <end position="661"/>
    </location>
</feature>
<evidence type="ECO:0000259" key="8">
    <source>
        <dbReference type="Pfam" id="PF12931"/>
    </source>
</evidence>
<dbReference type="GO" id="GO:0007030">
    <property type="term" value="P:Golgi organization"/>
    <property type="evidence" value="ECO:0007669"/>
    <property type="project" value="TreeGrafter"/>
</dbReference>
<feature type="compositionally biased region" description="Polar residues" evidence="7">
    <location>
        <begin position="1800"/>
        <end position="1809"/>
    </location>
</feature>
<feature type="compositionally biased region" description="Polar residues" evidence="7">
    <location>
        <begin position="1765"/>
        <end position="1775"/>
    </location>
</feature>
<evidence type="ECO:0000256" key="5">
    <source>
        <dbReference type="ARBA" id="ARBA00024687"/>
    </source>
</evidence>
<dbReference type="Proteomes" id="UP000187429">
    <property type="component" value="Unassembled WGS sequence"/>
</dbReference>
<feature type="compositionally biased region" description="Polar residues" evidence="7">
    <location>
        <begin position="2137"/>
        <end position="2190"/>
    </location>
</feature>
<feature type="region of interest" description="Disordered" evidence="7">
    <location>
        <begin position="79"/>
        <end position="99"/>
    </location>
</feature>
<sequence length="2314" mass="255948">MAGGKKKSANKNAQKKTAVDEPIPFFQSADDSLDFFTSVIAESTQEVPAFTNNAHLVKPLNSQNVFLNNTQTTLESSSANFFDSLGPQDEFSQNPNSNPAQYDQHVPHNPIQNHSNNPENLSYTYDPLDQNITNNNFINHDTQFSQQDPEIKNTDSYSHEWPVQDPSATGYTTPQIVYDETSGQYYDQITGHYYDPDYQQFFNEVTQEWYYYDESGLPVSSSSLAYAENYSSENTQPNPQLYQGEFNQTTKTVTLENPPIQDTTNYNSYGNPENSINYEAEFTQNNSQFVHENINSLQDNNYFSQNSLDQTQNVNADVNYNNSYTSDFYHPIDTDPKVILPSQIELDTSDPVPQNHTFENLDQIHSKNDLSRIAEIKSNSQLSTPNLGLLFDPSTYNKSISSKLNSKDILQERNALDSFSESNLNKLSENFFDNIKNEPFHSSSDHTENSPNNILDPSPLDDNSTTLVKGLLEKSNTDSIEAPNDLIAENNTFESNLVDAAINSKDLSPIQNDIAAEDHSPESLISDKKNESPISTDIIDNSSKYTPIIKNDLSTQQETSNELDFDKLNPIDDSELEVIDLNKSDSSLQKLESPIEKPASTLNNESSKSSDDFQLIGNSPTFETENISLDSNDSLQILKASDSNKETIDDTANSETINSNNDLKKSDLSLEPVTLDEIQPKPLDIIPDTSKDSQYLPSSDPNDLAINNNDALVLEKNSPQPSPTNDSETPLTNSQDDTDFKPKIISKTDTSELLTENKDKADIISPIETPENYDNIALYDDLADSSGSNQLHIYKSQNSDITQNESYLNNDDVHSYGGELFGESDLNESPYDPVHSNQVYYNQDDTVHDDGNELNPVSATDAGFSSTISEDAYGGFPIQNDPNIHDLPSDYNNGEYDLNYNEYDQSALATQQNTGENGNIDAANYYDQSYIADPLSQAANEGYQQEAGYYDENGNYVYYQDYYQNPDYQADGDYAGYSENTQLSNNDGSNYQNAGAEQYQNLDYSAQTAPTDYQDIQYTDDAYNGTDNYDSKQYSQQNIDNNDGGYTDSFMPLTQDHSNNPNYFYQNDPVPIQSDSINRSIDNLYYDDMNVAPPSDPILEQRLNSGPIVSFGFGGTMVSVFPNSNLNSPSTNQYNHIQQTSKITVHKISDLIPIQFSALPDSDHFVFDGRLGKDDVLNSINIASNKCDIEIKGADVTSSWKMSNKTSSDNRNDQNNGSHLDSLNPGSSIDKNLYKKLIWLALGCIIDNKYLSEQSDKGRLQLLIKSLKSIGSVGRNKENSNINGSETISQLDETDINENSILSNFGDSNSIPELESLLLKGNRLGAVNYAISKNLWTHALIISTCVSPDVWQSTVLKYTLSLNKSLMSQFTNSPTKSKSELHALGVQYRLFSGIKADSLSPRENSNSFLPESPHKDPVIRSAGANESEDWNELWVDTLSMILANYASGYNSAIHSLGNKLIESSNFTAAQICYLLSMSPSLTFQKTENGTIKFPLVGTPFLAGERDRNRSNLSHSKSLPISHLPWDRFTELSLMWTEIFEVSQIIPNLQKLNSFNQSQIASRNQKKIDNKDIDPVPKKPQVFIPHLQAYKISYALWLIDCGYNDLAFKYCDSVLRILQFEPWGQHMEHLRLSLISNIKDLQVRLINIGVSPIPYSDMKTKDISYNATSSQSASNKNWLKLSVPKPSLSSIFNAFDSSIDKLISGPSTNSPNKPGTPINGRASLDQGYSDSVKSSGSDINYPDKLELGPDRFSVPADFKSSKATDKSFSGESNEQLNFGHKNNVYNNSLDRRYLERINSSSTLQSTSQMNFGAPLESDPQDYSSIASQNNGSYSNQGASYPNTYGSTSYEENRANIQNSFNGDSDYPSNDKISNNGSGRNSQNSTPLGTINQGPYNNFTQFAIKNNHGKSTQKRTLARNRYAIDPKFDLAKDKDGNPHMANNATQNSLLPRPSSLMMFNSETETVDNSSSIPSQNLPHEQNSAENNQNDKNFEAINDDQEDDFLGFGNKSLKKKTQGVSSNATSESNGNNNRSDSRSKTDKADESNNASKIKNVDNDSSKSQGKFGLNIFKGLFWSRGSSGDGKSGVQADLGEKSSFVYDPVEKRWVNKSVKSDDKAQGTTGSLPPPPRFPPPPPKTTIGSRVSTPISNFSETGISNSAPPLRNSLDQTPISTPSSRQIPPTNNTNNSLIQGNIMGRNSFSGTVNTSISNNETLSTAQGKYPADQITEGSPESFSSFSSYSVTSRSQSTNAGNGVPHVASPTNGPASGRISSPLAGIPRSGASTPIGGGSQRPAGKPKNRSARNKYIDVFNQSQS</sequence>
<evidence type="ECO:0000259" key="9">
    <source>
        <dbReference type="Pfam" id="PF12932"/>
    </source>
</evidence>
<feature type="compositionally biased region" description="Polar residues" evidence="7">
    <location>
        <begin position="717"/>
        <end position="735"/>
    </location>
</feature>
<name>A0A1R1YT90_9FUNG</name>
<keyword evidence="6" id="KW-0472">Membrane</keyword>
<feature type="region of interest" description="Disordered" evidence="7">
    <location>
        <begin position="438"/>
        <end position="462"/>
    </location>
</feature>
<feature type="region of interest" description="Disordered" evidence="7">
    <location>
        <begin position="1800"/>
        <end position="1892"/>
    </location>
</feature>
<feature type="region of interest" description="Disordered" evidence="7">
    <location>
        <begin position="1927"/>
        <end position="1985"/>
    </location>
</feature>
<feature type="domain" description="OCRE" evidence="10">
    <location>
        <begin position="177"/>
        <end position="215"/>
    </location>
</feature>
<dbReference type="GO" id="GO:0016192">
    <property type="term" value="P:vesicle-mediated transport"/>
    <property type="evidence" value="ECO:0007669"/>
    <property type="project" value="UniProtKB-KW"/>
</dbReference>
<feature type="domain" description="Sec16 Sec23-binding" evidence="8">
    <location>
        <begin position="1575"/>
        <end position="1704"/>
    </location>
</feature>
<feature type="region of interest" description="Disordered" evidence="7">
    <location>
        <begin position="2108"/>
        <end position="2190"/>
    </location>
</feature>
<dbReference type="GO" id="GO:0070973">
    <property type="term" value="P:protein localization to endoplasmic reticulum exit site"/>
    <property type="evidence" value="ECO:0007669"/>
    <property type="project" value="TreeGrafter"/>
</dbReference>
<accession>A0A1R1YT90</accession>
<feature type="region of interest" description="Disordered" evidence="7">
    <location>
        <begin position="1200"/>
        <end position="1223"/>
    </location>
</feature>
<keyword evidence="4 6" id="KW-0931">ER-Golgi transport</keyword>
<dbReference type="EMBL" id="LSSM01000080">
    <property type="protein sequence ID" value="OMJ30112.1"/>
    <property type="molecule type" value="Genomic_DNA"/>
</dbReference>
<evidence type="ECO:0000313" key="11">
    <source>
        <dbReference type="EMBL" id="OMJ30112.1"/>
    </source>
</evidence>
<feature type="region of interest" description="Disordered" evidence="7">
    <location>
        <begin position="2218"/>
        <end position="2314"/>
    </location>
</feature>
<feature type="compositionally biased region" description="Polar residues" evidence="7">
    <location>
        <begin position="449"/>
        <end position="462"/>
    </location>
</feature>
<comment type="similarity">
    <text evidence="1 6">Belongs to the SEC16 family.</text>
</comment>
<dbReference type="InterPro" id="IPR041591">
    <property type="entry name" value="OCRE"/>
</dbReference>
<feature type="region of interest" description="Disordered" evidence="7">
    <location>
        <begin position="515"/>
        <end position="539"/>
    </location>
</feature>
<dbReference type="Pfam" id="PF17780">
    <property type="entry name" value="OCRE"/>
    <property type="match status" value="1"/>
</dbReference>
<proteinExistence type="inferred from homology"/>
<feature type="compositionally biased region" description="Basic and acidic residues" evidence="7">
    <location>
        <begin position="438"/>
        <end position="448"/>
    </location>
</feature>
<comment type="function">
    <text evidence="5 6">Involved in the initiation of assembly of the COPII coat required for the formation of transport vesicles from the endoplasmic reticulum (ER) and the selection of cargo molecules. Also involved in autophagy.</text>
</comment>
<evidence type="ECO:0000256" key="1">
    <source>
        <dbReference type="ARBA" id="ARBA00005927"/>
    </source>
</evidence>
<feature type="region of interest" description="Disordered" evidence="7">
    <location>
        <begin position="1"/>
        <end position="24"/>
    </location>
</feature>
<gene>
    <name evidence="11" type="ORF">AYI69_g355</name>
</gene>
<feature type="compositionally biased region" description="Low complexity" evidence="7">
    <location>
        <begin position="2229"/>
        <end position="2247"/>
    </location>
</feature>
<dbReference type="GO" id="GO:0005789">
    <property type="term" value="C:endoplasmic reticulum membrane"/>
    <property type="evidence" value="ECO:0007669"/>
    <property type="project" value="UniProtKB-SubCell"/>
</dbReference>
<evidence type="ECO:0000313" key="12">
    <source>
        <dbReference type="Proteomes" id="UP000187429"/>
    </source>
</evidence>
<organism evidence="11 12">
    <name type="scientific">Smittium culicis</name>
    <dbReference type="NCBI Taxonomy" id="133412"/>
    <lineage>
        <taxon>Eukaryota</taxon>
        <taxon>Fungi</taxon>
        <taxon>Fungi incertae sedis</taxon>
        <taxon>Zoopagomycota</taxon>
        <taxon>Kickxellomycotina</taxon>
        <taxon>Harpellomycetes</taxon>
        <taxon>Harpellales</taxon>
        <taxon>Legeriomycetaceae</taxon>
        <taxon>Smittium</taxon>
    </lineage>
</organism>
<evidence type="ECO:0000256" key="2">
    <source>
        <dbReference type="ARBA" id="ARBA00022448"/>
    </source>
</evidence>
<keyword evidence="3 6" id="KW-0256">Endoplasmic reticulum</keyword>
<feature type="compositionally biased region" description="Polar residues" evidence="7">
    <location>
        <begin position="1725"/>
        <end position="1737"/>
    </location>
</feature>
<evidence type="ECO:0000256" key="3">
    <source>
        <dbReference type="ARBA" id="ARBA00022824"/>
    </source>
</evidence>
<keyword evidence="6" id="KW-0653">Protein transport</keyword>
<feature type="compositionally biased region" description="Polar residues" evidence="7">
    <location>
        <begin position="1938"/>
        <end position="1947"/>
    </location>
</feature>
<dbReference type="GO" id="GO:0006914">
    <property type="term" value="P:autophagy"/>
    <property type="evidence" value="ECO:0007669"/>
    <property type="project" value="UniProtKB-KW"/>
</dbReference>
<feature type="compositionally biased region" description="Basic and acidic residues" evidence="7">
    <location>
        <begin position="2032"/>
        <end position="2043"/>
    </location>
</feature>
<feature type="compositionally biased region" description="Polar residues" evidence="7">
    <location>
        <begin position="692"/>
        <end position="710"/>
    </location>
</feature>
<dbReference type="GO" id="GO:0012507">
    <property type="term" value="C:ER to Golgi transport vesicle membrane"/>
    <property type="evidence" value="ECO:0007669"/>
    <property type="project" value="TreeGrafter"/>
</dbReference>
<feature type="compositionally biased region" description="Polar residues" evidence="7">
    <location>
        <begin position="1955"/>
        <end position="1985"/>
    </location>
</feature>
<dbReference type="PANTHER" id="PTHR13402">
    <property type="entry name" value="RGPR-RELATED"/>
    <property type="match status" value="1"/>
</dbReference>
<feature type="compositionally biased region" description="Polar residues" evidence="7">
    <location>
        <begin position="90"/>
        <end position="99"/>
    </location>
</feature>
<feature type="region of interest" description="Disordered" evidence="7">
    <location>
        <begin position="1999"/>
        <end position="2061"/>
    </location>
</feature>
<feature type="region of interest" description="Disordered" evidence="7">
    <location>
        <begin position="1703"/>
        <end position="1782"/>
    </location>
</feature>
<evidence type="ECO:0000256" key="4">
    <source>
        <dbReference type="ARBA" id="ARBA00022892"/>
    </source>
</evidence>
<keyword evidence="2 6" id="KW-0813">Transport</keyword>
<comment type="subcellular location">
    <subcellularLocation>
        <location evidence="6">Endoplasmic reticulum membrane</location>
    </subcellularLocation>
</comment>
<protein>
    <recommendedName>
        <fullName evidence="6">Protein transport protein sec16</fullName>
    </recommendedName>
</protein>
<keyword evidence="6" id="KW-0072">Autophagy</keyword>
<dbReference type="InterPro" id="IPR024340">
    <property type="entry name" value="Sec16_CCD"/>
</dbReference>
<feature type="domain" description="Sec16 central conserved" evidence="9">
    <location>
        <begin position="1107"/>
        <end position="1157"/>
    </location>
</feature>
<feature type="region of interest" description="Disordered" evidence="7">
    <location>
        <begin position="586"/>
        <end position="619"/>
    </location>
</feature>
<dbReference type="Pfam" id="PF12931">
    <property type="entry name" value="TPR_Sec16"/>
    <property type="match status" value="2"/>
</dbReference>